<dbReference type="InterPro" id="IPR050773">
    <property type="entry name" value="CbxX/CfxQ_RuBisCO_ESX"/>
</dbReference>
<dbReference type="PANTHER" id="PTHR43392">
    <property type="entry name" value="AAA-TYPE ATPASE FAMILY PROTEIN / ANKYRIN REPEAT FAMILY PROTEIN"/>
    <property type="match status" value="1"/>
</dbReference>
<evidence type="ECO:0000313" key="2">
    <source>
        <dbReference type="Proteomes" id="UP000694865"/>
    </source>
</evidence>
<gene>
    <name evidence="3" type="primary">LOC102803278</name>
</gene>
<feature type="non-terminal residue" evidence="3">
    <location>
        <position position="1"/>
    </location>
</feature>
<feature type="non-terminal residue" evidence="3">
    <location>
        <position position="305"/>
    </location>
</feature>
<dbReference type="SUPFAM" id="SSF52540">
    <property type="entry name" value="P-loop containing nucleoside triphosphate hydrolases"/>
    <property type="match status" value="1"/>
</dbReference>
<dbReference type="Pfam" id="PF00004">
    <property type="entry name" value="AAA"/>
    <property type="match status" value="1"/>
</dbReference>
<evidence type="ECO:0000313" key="3">
    <source>
        <dbReference type="RefSeq" id="XP_006823473.1"/>
    </source>
</evidence>
<dbReference type="GeneID" id="102803278"/>
<organism evidence="2 3">
    <name type="scientific">Saccoglossus kowalevskii</name>
    <name type="common">Acorn worm</name>
    <dbReference type="NCBI Taxonomy" id="10224"/>
    <lineage>
        <taxon>Eukaryota</taxon>
        <taxon>Metazoa</taxon>
        <taxon>Hemichordata</taxon>
        <taxon>Enteropneusta</taxon>
        <taxon>Harrimaniidae</taxon>
        <taxon>Saccoglossus</taxon>
    </lineage>
</organism>
<sequence>PISNTSLKPKLPEIKYISELPPCLTPHEKFGSTSKDNRGKLKKLEKSIVLNMENKLKQFVGLGVLKSAMIDFSKTAYMQVKHGDMDFRVPHMLFVGGPELLSDLGLIDQNKVIEVQRSDLVGAYIGESAIKTKEVINKSKGGILFVDEAYRLVVEGCEKDHGKEALEEIMSVMEDGDPIIILAGYEKEMNKVFMANRGLRSRVSLVFNFPNYSKEEIAEIIILEVDNDKKITTKLTVQELEQMISTRASDEFLAERNGRFSRQVFIEAKAAMYIRLFDNESSEVILSLEKEDFEKSIDKIVSMCS</sequence>
<reference evidence="3" key="1">
    <citation type="submission" date="2025-08" db="UniProtKB">
        <authorList>
            <consortium name="RefSeq"/>
        </authorList>
    </citation>
    <scope>IDENTIFICATION</scope>
    <source>
        <tissue evidence="3">Testes</tissue>
    </source>
</reference>
<evidence type="ECO:0000259" key="1">
    <source>
        <dbReference type="Pfam" id="PF00004"/>
    </source>
</evidence>
<feature type="domain" description="ATPase AAA-type core" evidence="1">
    <location>
        <begin position="111"/>
        <end position="210"/>
    </location>
</feature>
<proteinExistence type="predicted"/>
<dbReference type="Proteomes" id="UP000694865">
    <property type="component" value="Unplaced"/>
</dbReference>
<name>A0ABM0MTY2_SACKO</name>
<protein>
    <submittedName>
        <fullName evidence="3">Protein cfxQ homolog</fullName>
    </submittedName>
</protein>
<dbReference type="PANTHER" id="PTHR43392:SF2">
    <property type="entry name" value="AAA-TYPE ATPASE FAMILY PROTEIN _ ANKYRIN REPEAT FAMILY PROTEIN"/>
    <property type="match status" value="1"/>
</dbReference>
<dbReference type="InterPro" id="IPR003959">
    <property type="entry name" value="ATPase_AAA_core"/>
</dbReference>
<accession>A0ABM0MTY2</accession>
<dbReference type="Gene3D" id="3.40.50.300">
    <property type="entry name" value="P-loop containing nucleotide triphosphate hydrolases"/>
    <property type="match status" value="1"/>
</dbReference>
<dbReference type="RefSeq" id="XP_006823473.1">
    <property type="nucleotide sequence ID" value="XM_006823410.1"/>
</dbReference>
<dbReference type="InterPro" id="IPR027417">
    <property type="entry name" value="P-loop_NTPase"/>
</dbReference>
<keyword evidence="2" id="KW-1185">Reference proteome</keyword>